<feature type="domain" description="Cyanovirin-N" evidence="2">
    <location>
        <begin position="21"/>
        <end position="121"/>
    </location>
</feature>
<dbReference type="InterPro" id="IPR011058">
    <property type="entry name" value="Cyanovirin-N"/>
</dbReference>
<dbReference type="SUPFAM" id="SSF51322">
    <property type="entry name" value="Cyanovirin-N"/>
    <property type="match status" value="1"/>
</dbReference>
<comment type="caution">
    <text evidence="3">The sequence shown here is derived from an EMBL/GenBank/DDBJ whole genome shotgun (WGS) entry which is preliminary data.</text>
</comment>
<accession>A0AAE8MTG7</accession>
<organism evidence="3 4">
    <name type="scientific">Cephalotrichum gorgonifer</name>
    <dbReference type="NCBI Taxonomy" id="2041049"/>
    <lineage>
        <taxon>Eukaryota</taxon>
        <taxon>Fungi</taxon>
        <taxon>Dikarya</taxon>
        <taxon>Ascomycota</taxon>
        <taxon>Pezizomycotina</taxon>
        <taxon>Sordariomycetes</taxon>
        <taxon>Hypocreomycetidae</taxon>
        <taxon>Microascales</taxon>
        <taxon>Microascaceae</taxon>
        <taxon>Cephalotrichum</taxon>
    </lineage>
</organism>
<feature type="chain" id="PRO_5041917520" description="Cyanovirin-N domain-containing protein" evidence="1">
    <location>
        <begin position="19"/>
        <end position="139"/>
    </location>
</feature>
<evidence type="ECO:0000256" key="1">
    <source>
        <dbReference type="SAM" id="SignalP"/>
    </source>
</evidence>
<dbReference type="Gene3D" id="2.30.60.10">
    <property type="entry name" value="Cyanovirin-N"/>
    <property type="match status" value="1"/>
</dbReference>
<proteinExistence type="predicted"/>
<evidence type="ECO:0000313" key="4">
    <source>
        <dbReference type="Proteomes" id="UP001187682"/>
    </source>
</evidence>
<protein>
    <recommendedName>
        <fullName evidence="2">Cyanovirin-N domain-containing protein</fullName>
    </recommendedName>
</protein>
<feature type="signal peptide" evidence="1">
    <location>
        <begin position="1"/>
        <end position="18"/>
    </location>
</feature>
<evidence type="ECO:0000313" key="3">
    <source>
        <dbReference type="EMBL" id="SPN98819.1"/>
    </source>
</evidence>
<sequence length="139" mass="14837">MLPRPILALILLAGSAAAQGFWENCDRWSLGWDNATRYRDFMVAECSDGRRTRASFIPLNDCLANKEGQMVGERSGTVASSCASCTTKGSSMTCTCGRTFGGPVTSTVDLNKVIKSVNGVLGCHDFKGIEIDSFDSSPA</sequence>
<keyword evidence="1" id="KW-0732">Signal</keyword>
<keyword evidence="4" id="KW-1185">Reference proteome</keyword>
<evidence type="ECO:0000259" key="2">
    <source>
        <dbReference type="Pfam" id="PF08881"/>
    </source>
</evidence>
<reference evidence="3" key="1">
    <citation type="submission" date="2018-03" db="EMBL/GenBank/DDBJ databases">
        <authorList>
            <person name="Guldener U."/>
        </authorList>
    </citation>
    <scope>NUCLEOTIDE SEQUENCE</scope>
</reference>
<name>A0AAE8MTG7_9PEZI</name>
<dbReference type="InterPro" id="IPR036673">
    <property type="entry name" value="Cyanovirin-N_sf"/>
</dbReference>
<gene>
    <name evidence="3" type="ORF">DNG_01860</name>
</gene>
<dbReference type="Pfam" id="PF08881">
    <property type="entry name" value="CVNH"/>
    <property type="match status" value="1"/>
</dbReference>
<dbReference type="EMBL" id="ONZQ02000002">
    <property type="protein sequence ID" value="SPN98819.1"/>
    <property type="molecule type" value="Genomic_DNA"/>
</dbReference>
<dbReference type="Proteomes" id="UP001187682">
    <property type="component" value="Unassembled WGS sequence"/>
</dbReference>
<dbReference type="AlphaFoldDB" id="A0AAE8MTG7"/>